<evidence type="ECO:0000313" key="6">
    <source>
        <dbReference type="Proteomes" id="UP000002431"/>
    </source>
</evidence>
<dbReference type="CDD" id="cd05233">
    <property type="entry name" value="SDR_c"/>
    <property type="match status" value="1"/>
</dbReference>
<evidence type="ECO:0000256" key="3">
    <source>
        <dbReference type="RuleBase" id="RU000363"/>
    </source>
</evidence>
<dbReference type="GO" id="GO:0016616">
    <property type="term" value="F:oxidoreductase activity, acting on the CH-OH group of donors, NAD or NADP as acceptor"/>
    <property type="evidence" value="ECO:0007669"/>
    <property type="project" value="UniProtKB-ARBA"/>
</dbReference>
<dbReference type="KEGG" id="dge:Dgeo_2238"/>
<dbReference type="PANTHER" id="PTHR43115">
    <property type="entry name" value="DEHYDROGENASE/REDUCTASE SDR FAMILY MEMBER 11"/>
    <property type="match status" value="1"/>
</dbReference>
<evidence type="ECO:0000256" key="2">
    <source>
        <dbReference type="ARBA" id="ARBA00023002"/>
    </source>
</evidence>
<proteinExistence type="inferred from homology"/>
<dbReference type="Pfam" id="PF00106">
    <property type="entry name" value="adh_short"/>
    <property type="match status" value="1"/>
</dbReference>
<dbReference type="AlphaFoldDB" id="Q1IW52"/>
<name>Q1IW52_DEIGD</name>
<dbReference type="InterPro" id="IPR036291">
    <property type="entry name" value="NAD(P)-bd_dom_sf"/>
</dbReference>
<accession>Q1IW52</accession>
<dbReference type="InterPro" id="IPR002347">
    <property type="entry name" value="SDR_fam"/>
</dbReference>
<dbReference type="PRINTS" id="PR00081">
    <property type="entry name" value="GDHRDH"/>
</dbReference>
<gene>
    <name evidence="5" type="ordered locus">Dgeo_2238</name>
</gene>
<dbReference type="EMBL" id="CP000359">
    <property type="protein sequence ID" value="ABF46532.1"/>
    <property type="molecule type" value="Genomic_DNA"/>
</dbReference>
<evidence type="ECO:0000256" key="1">
    <source>
        <dbReference type="ARBA" id="ARBA00006484"/>
    </source>
</evidence>
<dbReference type="STRING" id="319795.Dgeo_2238"/>
<dbReference type="Proteomes" id="UP000002431">
    <property type="component" value="Chromosome"/>
</dbReference>
<keyword evidence="2" id="KW-0560">Oxidoreductase</keyword>
<dbReference type="PRINTS" id="PR00080">
    <property type="entry name" value="SDRFAMILY"/>
</dbReference>
<dbReference type="PROSITE" id="PS00061">
    <property type="entry name" value="ADH_SHORT"/>
    <property type="match status" value="1"/>
</dbReference>
<dbReference type="PANTHER" id="PTHR43115:SF4">
    <property type="entry name" value="DEHYDROGENASE_REDUCTASE SDR FAMILY MEMBER 11"/>
    <property type="match status" value="1"/>
</dbReference>
<sequence>MSNLAGKVVVITGASSGLGEATARLLSEQGALVVLGARRIDRLQRLVEELNNRGGQATAVQTDVRNREQVKRLVDTAVEAHGRLDVIINNAGLMPQSLLERLKVEEWDQMIDVNIKGVLYGIAAALPYMIAQQSGHIINVSSVAGHKVGPGSAVYAATKHAVRALSEGLRQEVKPYHLRTTVISPGAVATELPSTITDEQVGERLHQFYEQTAIPADSFARAVVSQKTWISMRSSSDPPARCCEGGICMTLRITLPPDRWPVDPTAVLAESPGFLISDLMVIFWSERRMITKISVHRLPALGQRSGRRVHRHRLHRS</sequence>
<dbReference type="Gene3D" id="3.40.50.720">
    <property type="entry name" value="NAD(P)-binding Rossmann-like Domain"/>
    <property type="match status" value="1"/>
</dbReference>
<evidence type="ECO:0000313" key="5">
    <source>
        <dbReference type="EMBL" id="ABF46532.1"/>
    </source>
</evidence>
<dbReference type="SMART" id="SM00822">
    <property type="entry name" value="PKS_KR"/>
    <property type="match status" value="1"/>
</dbReference>
<reference evidence="5" key="1">
    <citation type="submission" date="2006-04" db="EMBL/GenBank/DDBJ databases">
        <title>Complete sequence of chromosome of Deinococcus geothermalis DSM 11300.</title>
        <authorList>
            <consortium name="US DOE Joint Genome Institute"/>
            <person name="Copeland A."/>
            <person name="Lucas S."/>
            <person name="Lapidus A."/>
            <person name="Barry K."/>
            <person name="Detter J.C."/>
            <person name="Glavina del Rio T."/>
            <person name="Hammon N."/>
            <person name="Israni S."/>
            <person name="Dalin E."/>
            <person name="Tice H."/>
            <person name="Pitluck S."/>
            <person name="Brettin T."/>
            <person name="Bruce D."/>
            <person name="Han C."/>
            <person name="Tapia R."/>
            <person name="Saunders E."/>
            <person name="Gilna P."/>
            <person name="Schmutz J."/>
            <person name="Larimer F."/>
            <person name="Land M."/>
            <person name="Hauser L."/>
            <person name="Kyrpides N."/>
            <person name="Kim E."/>
            <person name="Daly M.J."/>
            <person name="Fredrickson J.K."/>
            <person name="Makarova K.S."/>
            <person name="Gaidamakova E.K."/>
            <person name="Zhai M."/>
            <person name="Richardson P."/>
        </authorList>
    </citation>
    <scope>NUCLEOTIDE SEQUENCE</scope>
    <source>
        <strain evidence="5">DSM 11300</strain>
    </source>
</reference>
<dbReference type="RefSeq" id="WP_011531353.1">
    <property type="nucleotide sequence ID" value="NC_008025.1"/>
</dbReference>
<dbReference type="InterPro" id="IPR057326">
    <property type="entry name" value="KR_dom"/>
</dbReference>
<dbReference type="InterPro" id="IPR020904">
    <property type="entry name" value="Sc_DH/Rdtase_CS"/>
</dbReference>
<dbReference type="HOGENOM" id="CLU_010194_2_10_0"/>
<evidence type="ECO:0000259" key="4">
    <source>
        <dbReference type="SMART" id="SM00822"/>
    </source>
</evidence>
<feature type="domain" description="Ketoreductase" evidence="4">
    <location>
        <begin position="7"/>
        <end position="191"/>
    </location>
</feature>
<protein>
    <submittedName>
        <fullName evidence="5">Short-chain dehydrogenase/reductase SDR</fullName>
    </submittedName>
</protein>
<dbReference type="eggNOG" id="COG4221">
    <property type="taxonomic scope" value="Bacteria"/>
</dbReference>
<dbReference type="FunFam" id="3.40.50.720:FF:000047">
    <property type="entry name" value="NADP-dependent L-serine/L-allo-threonine dehydrogenase"/>
    <property type="match status" value="1"/>
</dbReference>
<dbReference type="SUPFAM" id="SSF51735">
    <property type="entry name" value="NAD(P)-binding Rossmann-fold domains"/>
    <property type="match status" value="1"/>
</dbReference>
<organism evidence="5 6">
    <name type="scientific">Deinococcus geothermalis (strain DSM 11300 / CIP 105573 / AG-3a)</name>
    <dbReference type="NCBI Taxonomy" id="319795"/>
    <lineage>
        <taxon>Bacteria</taxon>
        <taxon>Thermotogati</taxon>
        <taxon>Deinococcota</taxon>
        <taxon>Deinococci</taxon>
        <taxon>Deinococcales</taxon>
        <taxon>Deinococcaceae</taxon>
        <taxon>Deinococcus</taxon>
    </lineage>
</organism>
<keyword evidence="6" id="KW-1185">Reference proteome</keyword>
<comment type="similarity">
    <text evidence="1 3">Belongs to the short-chain dehydrogenases/reductases (SDR) family.</text>
</comment>